<dbReference type="GO" id="GO:0005737">
    <property type="term" value="C:cytoplasm"/>
    <property type="evidence" value="ECO:0007669"/>
    <property type="project" value="UniProtKB-SubCell"/>
</dbReference>
<accession>A0A1B6H1I3</accession>
<dbReference type="PANTHER" id="PTHR46184:SF5">
    <property type="entry name" value="UNCONVENTIONAL MYOSIN-IXA-LIKE"/>
    <property type="match status" value="1"/>
</dbReference>
<dbReference type="GO" id="GO:0005096">
    <property type="term" value="F:GTPase activator activity"/>
    <property type="evidence" value="ECO:0007669"/>
    <property type="project" value="InterPro"/>
</dbReference>
<feature type="domain" description="Rho-GAP" evidence="3">
    <location>
        <begin position="1"/>
        <end position="54"/>
    </location>
</feature>
<gene>
    <name evidence="4" type="ORF">g.46280</name>
</gene>
<dbReference type="InterPro" id="IPR000198">
    <property type="entry name" value="RhoGAP_dom"/>
</dbReference>
<dbReference type="GO" id="GO:0035556">
    <property type="term" value="P:intracellular signal transduction"/>
    <property type="evidence" value="ECO:0007669"/>
    <property type="project" value="InterPro"/>
</dbReference>
<evidence type="ECO:0000259" key="3">
    <source>
        <dbReference type="PROSITE" id="PS50238"/>
    </source>
</evidence>
<evidence type="ECO:0000313" key="4">
    <source>
        <dbReference type="EMBL" id="JAS68531.1"/>
    </source>
</evidence>
<dbReference type="GO" id="GO:0051015">
    <property type="term" value="F:actin filament binding"/>
    <property type="evidence" value="ECO:0007669"/>
    <property type="project" value="TreeGrafter"/>
</dbReference>
<dbReference type="InterPro" id="IPR008936">
    <property type="entry name" value="Rho_GTPase_activation_prot"/>
</dbReference>
<dbReference type="Gene3D" id="1.10.555.10">
    <property type="entry name" value="Rho GTPase activation protein"/>
    <property type="match status" value="1"/>
</dbReference>
<dbReference type="EMBL" id="GECZ01001238">
    <property type="protein sequence ID" value="JAS68531.1"/>
    <property type="molecule type" value="Transcribed_RNA"/>
</dbReference>
<dbReference type="InterPro" id="IPR046987">
    <property type="entry name" value="Myo9"/>
</dbReference>
<dbReference type="GO" id="GO:0005884">
    <property type="term" value="C:actin filament"/>
    <property type="evidence" value="ECO:0007669"/>
    <property type="project" value="TreeGrafter"/>
</dbReference>
<keyword evidence="2" id="KW-0963">Cytoplasm</keyword>
<dbReference type="AlphaFoldDB" id="A0A1B6H1I3"/>
<organism evidence="4">
    <name type="scientific">Cuerna arida</name>
    <dbReference type="NCBI Taxonomy" id="1464854"/>
    <lineage>
        <taxon>Eukaryota</taxon>
        <taxon>Metazoa</taxon>
        <taxon>Ecdysozoa</taxon>
        <taxon>Arthropoda</taxon>
        <taxon>Hexapoda</taxon>
        <taxon>Insecta</taxon>
        <taxon>Pterygota</taxon>
        <taxon>Neoptera</taxon>
        <taxon>Paraneoptera</taxon>
        <taxon>Hemiptera</taxon>
        <taxon>Auchenorrhyncha</taxon>
        <taxon>Membracoidea</taxon>
        <taxon>Cicadellidae</taxon>
        <taxon>Cicadellinae</taxon>
        <taxon>Proconiini</taxon>
        <taxon>Cuerna</taxon>
    </lineage>
</organism>
<evidence type="ECO:0000256" key="2">
    <source>
        <dbReference type="ARBA" id="ARBA00022490"/>
    </source>
</evidence>
<protein>
    <recommendedName>
        <fullName evidence="3">Rho-GAP domain-containing protein</fullName>
    </recommendedName>
</protein>
<dbReference type="PROSITE" id="PS50238">
    <property type="entry name" value="RHOGAP"/>
    <property type="match status" value="1"/>
</dbReference>
<dbReference type="GO" id="GO:0000146">
    <property type="term" value="F:microfilament motor activity"/>
    <property type="evidence" value="ECO:0007669"/>
    <property type="project" value="InterPro"/>
</dbReference>
<feature type="non-terminal residue" evidence="4">
    <location>
        <position position="1"/>
    </location>
</feature>
<dbReference type="SUPFAM" id="SSF48350">
    <property type="entry name" value="GTPase activation domain, GAP"/>
    <property type="match status" value="1"/>
</dbReference>
<dbReference type="PANTHER" id="PTHR46184">
    <property type="entry name" value="UNCONVENTIONAL MYOSIN-IXB-LIKE PROTEIN"/>
    <property type="match status" value="1"/>
</dbReference>
<evidence type="ECO:0000256" key="1">
    <source>
        <dbReference type="ARBA" id="ARBA00004496"/>
    </source>
</evidence>
<reference evidence="4" key="1">
    <citation type="submission" date="2015-11" db="EMBL/GenBank/DDBJ databases">
        <title>De novo transcriptome assembly of four potential Pierce s Disease insect vectors from Arizona vineyards.</title>
        <authorList>
            <person name="Tassone E.E."/>
        </authorList>
    </citation>
    <scope>NUCLEOTIDE SEQUENCE</scope>
</reference>
<feature type="non-terminal residue" evidence="4">
    <location>
        <position position="120"/>
    </location>
</feature>
<name>A0A1B6H1I3_9HEMI</name>
<comment type="subcellular location">
    <subcellularLocation>
        <location evidence="1">Cytoplasm</location>
    </subcellularLocation>
</comment>
<sequence length="120" mass="13476">HENVNRMNTNSLAIVFAPCILRTNSILPAQDSLSDIGRQTQSIEIIIIEQLKKLKSTLADIETLDTACHTASYRLSSLRCSKVFNNDDLQHINTNSSTEIGKELKNEESNHLLQTKKIVK</sequence>
<proteinExistence type="predicted"/>